<evidence type="ECO:0000256" key="4">
    <source>
        <dbReference type="ARBA" id="ARBA00022475"/>
    </source>
</evidence>
<dbReference type="Proteomes" id="UP000249299">
    <property type="component" value="Unassembled WGS sequence"/>
</dbReference>
<feature type="transmembrane region" description="Helical" evidence="13">
    <location>
        <begin position="61"/>
        <end position="81"/>
    </location>
</feature>
<evidence type="ECO:0000256" key="13">
    <source>
        <dbReference type="SAM" id="Phobius"/>
    </source>
</evidence>
<dbReference type="GO" id="GO:0009927">
    <property type="term" value="F:histidine phosphotransfer kinase activity"/>
    <property type="evidence" value="ECO:0007669"/>
    <property type="project" value="TreeGrafter"/>
</dbReference>
<dbReference type="InterPro" id="IPR005467">
    <property type="entry name" value="His_kinase_dom"/>
</dbReference>
<dbReference type="PRINTS" id="PR00344">
    <property type="entry name" value="BCTRLSENSOR"/>
</dbReference>
<feature type="transmembrane region" description="Helical" evidence="13">
    <location>
        <begin position="111"/>
        <end position="132"/>
    </location>
</feature>
<dbReference type="InterPro" id="IPR011006">
    <property type="entry name" value="CheY-like_superfamily"/>
</dbReference>
<dbReference type="Pfam" id="PF08447">
    <property type="entry name" value="PAS_3"/>
    <property type="match status" value="1"/>
</dbReference>
<evidence type="ECO:0000256" key="11">
    <source>
        <dbReference type="ARBA" id="ARBA00023136"/>
    </source>
</evidence>
<evidence type="ECO:0000313" key="19">
    <source>
        <dbReference type="Proteomes" id="UP000249299"/>
    </source>
</evidence>
<feature type="region of interest" description="Disordered" evidence="12">
    <location>
        <begin position="1"/>
        <end position="24"/>
    </location>
</feature>
<comment type="catalytic activity">
    <reaction evidence="1">
        <text>ATP + protein L-histidine = ADP + protein N-phospho-L-histidine.</text>
        <dbReference type="EC" id="2.7.13.3"/>
    </reaction>
</comment>
<dbReference type="GO" id="GO:0006355">
    <property type="term" value="P:regulation of DNA-templated transcription"/>
    <property type="evidence" value="ECO:0007669"/>
    <property type="project" value="InterPro"/>
</dbReference>
<dbReference type="InterPro" id="IPR013655">
    <property type="entry name" value="PAS_fold_3"/>
</dbReference>
<feature type="domain" description="PAC" evidence="16">
    <location>
        <begin position="889"/>
        <end position="941"/>
    </location>
</feature>
<dbReference type="InterPro" id="IPR000700">
    <property type="entry name" value="PAS-assoc_C"/>
</dbReference>
<feature type="transmembrane region" description="Helical" evidence="13">
    <location>
        <begin position="230"/>
        <end position="246"/>
    </location>
</feature>
<dbReference type="PANTHER" id="PTHR43047:SF72">
    <property type="entry name" value="OSMOSENSING HISTIDINE PROTEIN KINASE SLN1"/>
    <property type="match status" value="1"/>
</dbReference>
<dbReference type="SMART" id="SM01079">
    <property type="entry name" value="CHASE"/>
    <property type="match status" value="1"/>
</dbReference>
<feature type="domain" description="PAS" evidence="15">
    <location>
        <begin position="566"/>
        <end position="611"/>
    </location>
</feature>
<keyword evidence="5" id="KW-0597">Phosphoprotein</keyword>
<keyword evidence="8" id="KW-0418">Kinase</keyword>
<feature type="transmembrane region" description="Helical" evidence="13">
    <location>
        <begin position="88"/>
        <end position="105"/>
    </location>
</feature>
<reference evidence="18 19" key="1">
    <citation type="submission" date="2017-07" db="EMBL/GenBank/DDBJ databases">
        <title>Draft Genome Sequences of Select Purple Nonsulfur Bacteria.</title>
        <authorList>
            <person name="Lasarre B."/>
            <person name="Mckinlay J.B."/>
        </authorList>
    </citation>
    <scope>NUCLEOTIDE SEQUENCE [LARGE SCALE GENOMIC DNA]</scope>
    <source>
        <strain evidence="18 19">DSM 11290</strain>
    </source>
</reference>
<evidence type="ECO:0000256" key="6">
    <source>
        <dbReference type="ARBA" id="ARBA00022679"/>
    </source>
</evidence>
<dbReference type="FunFam" id="1.10.287.130:FF:000001">
    <property type="entry name" value="Two-component sensor histidine kinase"/>
    <property type="match status" value="1"/>
</dbReference>
<keyword evidence="6" id="KW-0808">Transferase</keyword>
<feature type="transmembrane region" description="Helical" evidence="13">
    <location>
        <begin position="37"/>
        <end position="55"/>
    </location>
</feature>
<keyword evidence="11 13" id="KW-0472">Membrane</keyword>
<dbReference type="InterPro" id="IPR036890">
    <property type="entry name" value="HATPase_C_sf"/>
</dbReference>
<evidence type="ECO:0000256" key="9">
    <source>
        <dbReference type="ARBA" id="ARBA00022989"/>
    </source>
</evidence>
<proteinExistence type="predicted"/>
<dbReference type="CDD" id="cd00130">
    <property type="entry name" value="PAS"/>
    <property type="match status" value="3"/>
</dbReference>
<evidence type="ECO:0000259" key="17">
    <source>
        <dbReference type="PROSITE" id="PS50839"/>
    </source>
</evidence>
<dbReference type="CDD" id="cd00082">
    <property type="entry name" value="HisKA"/>
    <property type="match status" value="1"/>
</dbReference>
<dbReference type="PROSITE" id="PS50112">
    <property type="entry name" value="PAS"/>
    <property type="match status" value="3"/>
</dbReference>
<evidence type="ECO:0000259" key="15">
    <source>
        <dbReference type="PROSITE" id="PS50112"/>
    </source>
</evidence>
<dbReference type="InterPro" id="IPR007895">
    <property type="entry name" value="MASE1"/>
</dbReference>
<dbReference type="PANTHER" id="PTHR43047">
    <property type="entry name" value="TWO-COMPONENT HISTIDINE PROTEIN KINASE"/>
    <property type="match status" value="1"/>
</dbReference>
<sequence>MTAARPSAPKVPANGAPERSRGRGIGHTALPTRVVDLWRVVVVAGLYAFFGWLGLRLAVPPGYATLIWPASGIAVSALLLFGQRLWPGVFVGSFAVNAVVGEALGVDGPNWTAFAVAVSIAAGSTLQSILAVHLVRRRFGLPLVIDTMRAIVLFLLLAALLPCLIGASVGVASLLGAGVTPLSTAANNWITWWIGDVAGILIVLPLTLISPWRPWSARFRGKPLARVSRMGLLALLVPLGLTFYGWKFTSEASFEKGLSSFEVLARDNERALLNRLDAYNQSLDAGAGAFNGSFQVSAAEWRVFVDEFDIDRNLPGINGIGFIQPVKPDDLQSLLKEVARNGVSDFTVKPRRVTDRDMFVITYIEPLKANEAALGLDIAFEGNRRAAAIHARDTGRPTITHRIFLVQDKTKSAGFLLLRPLYEPFAAVGTVEERRAAFRGWVYAPFVANNFMRELTASQGKRINISVYDGPKADADMLIYTSSDDTSHQPAYRISKVLSVREQQWTVVWESTPAFAASISSKESAIVLAAGLSLTLLFGVLLMSHARREDEIQQTVERKTREIAARERQNRSIVDTALAGVVVLDENGTIRSANPATELIFGYDATELAGRPIATLMPGFQDGADIPEDAKNAAAELMETRTRSGDELFLTVQRNEWRTEAGNLRYTLIISDVTLQHRITKELEVSEQRLKQALEGARIGVFDIDLTTGRSFVSVTWKQMLGFSEDDEIEPQQQWESRLHPDDRARVKQADQDCIDGRSESSWSEYRLRHADGHWIWLRSEAIVIERDPTGRAMRMIGTQTDVSALKTAELALRDSEERFRLALENAPVGMALISDKGKWLQVNEALCSLLGYEPAEFERLDFATVTHPEELSANGDLSEFLERAAAEKQVERRFVAKNGRPIWCLFGLSRVEDQQAKHGYFVAQFQDIDARKEAERAKREFIATVSHELRTPLTSIRGSLGLVLGPAGKDLTPKIAHLLTIALKNCERLIELVNDILDIEKIASGEMKFDRRIENLNELVRQAVETNQPYFEKFGVTTVVEADGTYAVDVDARRLQQVFSNLLSNAAKFSPSGGTVDIFIVRRGGAVEVSVADEGAGIPPEFQDKIFNRFSQANSSATRNKGGTGLGLHISQQIVEHLDGKISYRNIPGSGAEFTVALPLCENGSDSNEPEDQKQSVAQKDTADLPRVLHVEGDADFFAMMSSLLRGRVKLMRAPTLAAARKQLSEQSFDLLILDETLPDGPGQELLDDALSQRADLRVMMLVNQDQLQVDVRAQNVVKSRLKEEELARMICDVAAR</sequence>
<dbReference type="InterPro" id="IPR042240">
    <property type="entry name" value="CHASE_sf"/>
</dbReference>
<evidence type="ECO:0000256" key="2">
    <source>
        <dbReference type="ARBA" id="ARBA00004651"/>
    </source>
</evidence>
<dbReference type="OrthoDB" id="9812260at2"/>
<evidence type="ECO:0000256" key="12">
    <source>
        <dbReference type="SAM" id="MobiDB-lite"/>
    </source>
</evidence>
<comment type="subcellular location">
    <subcellularLocation>
        <location evidence="2">Cell membrane</location>
        <topology evidence="2">Multi-pass membrane protein</topology>
    </subcellularLocation>
</comment>
<organism evidence="18 19">
    <name type="scientific">Rhodobium orientis</name>
    <dbReference type="NCBI Taxonomy" id="34017"/>
    <lineage>
        <taxon>Bacteria</taxon>
        <taxon>Pseudomonadati</taxon>
        <taxon>Pseudomonadota</taxon>
        <taxon>Alphaproteobacteria</taxon>
        <taxon>Hyphomicrobiales</taxon>
        <taxon>Rhodobiaceae</taxon>
        <taxon>Rhodobium</taxon>
    </lineage>
</organism>
<dbReference type="SUPFAM" id="SSF52172">
    <property type="entry name" value="CheY-like"/>
    <property type="match status" value="1"/>
</dbReference>
<dbReference type="Gene3D" id="1.10.287.130">
    <property type="match status" value="1"/>
</dbReference>
<evidence type="ECO:0000256" key="8">
    <source>
        <dbReference type="ARBA" id="ARBA00022777"/>
    </source>
</evidence>
<gene>
    <name evidence="18" type="ORF">CH339_12065</name>
</gene>
<dbReference type="PROSITE" id="PS50839">
    <property type="entry name" value="CHASE"/>
    <property type="match status" value="1"/>
</dbReference>
<dbReference type="Gene3D" id="3.40.50.2300">
    <property type="match status" value="1"/>
</dbReference>
<dbReference type="InterPro" id="IPR006189">
    <property type="entry name" value="CHASE_dom"/>
</dbReference>
<dbReference type="GO" id="GO:0005886">
    <property type="term" value="C:plasma membrane"/>
    <property type="evidence" value="ECO:0007669"/>
    <property type="project" value="UniProtKB-SubCell"/>
</dbReference>
<evidence type="ECO:0000256" key="1">
    <source>
        <dbReference type="ARBA" id="ARBA00000085"/>
    </source>
</evidence>
<protein>
    <recommendedName>
        <fullName evidence="3">histidine kinase</fullName>
        <ecNumber evidence="3">2.7.13.3</ecNumber>
    </recommendedName>
</protein>
<evidence type="ECO:0000313" key="18">
    <source>
        <dbReference type="EMBL" id="RAI26916.1"/>
    </source>
</evidence>
<keyword evidence="10" id="KW-0902">Two-component regulatory system</keyword>
<keyword evidence="19" id="KW-1185">Reference proteome</keyword>
<dbReference type="Pfam" id="PF03924">
    <property type="entry name" value="CHASE"/>
    <property type="match status" value="1"/>
</dbReference>
<feature type="domain" description="PAC" evidence="16">
    <location>
        <begin position="762"/>
        <end position="815"/>
    </location>
</feature>
<dbReference type="InterPro" id="IPR003594">
    <property type="entry name" value="HATPase_dom"/>
</dbReference>
<evidence type="ECO:0000259" key="14">
    <source>
        <dbReference type="PROSITE" id="PS50109"/>
    </source>
</evidence>
<dbReference type="EC" id="2.7.13.3" evidence="3"/>
<evidence type="ECO:0000256" key="5">
    <source>
        <dbReference type="ARBA" id="ARBA00022553"/>
    </source>
</evidence>
<dbReference type="InterPro" id="IPR001610">
    <property type="entry name" value="PAC"/>
</dbReference>
<dbReference type="Pfam" id="PF05231">
    <property type="entry name" value="MASE1"/>
    <property type="match status" value="1"/>
</dbReference>
<feature type="domain" description="PAS" evidence="15">
    <location>
        <begin position="816"/>
        <end position="889"/>
    </location>
</feature>
<dbReference type="Pfam" id="PF00989">
    <property type="entry name" value="PAS"/>
    <property type="match status" value="1"/>
</dbReference>
<evidence type="ECO:0000259" key="16">
    <source>
        <dbReference type="PROSITE" id="PS50113"/>
    </source>
</evidence>
<dbReference type="Gene3D" id="3.30.450.350">
    <property type="entry name" value="CHASE domain"/>
    <property type="match status" value="1"/>
</dbReference>
<dbReference type="PROSITE" id="PS50113">
    <property type="entry name" value="PAC"/>
    <property type="match status" value="2"/>
</dbReference>
<dbReference type="InterPro" id="IPR013767">
    <property type="entry name" value="PAS_fold"/>
</dbReference>
<evidence type="ECO:0000256" key="7">
    <source>
        <dbReference type="ARBA" id="ARBA00022692"/>
    </source>
</evidence>
<dbReference type="SUPFAM" id="SSF47384">
    <property type="entry name" value="Homodimeric domain of signal transducing histidine kinase"/>
    <property type="match status" value="1"/>
</dbReference>
<dbReference type="Pfam" id="PF00512">
    <property type="entry name" value="HisKA"/>
    <property type="match status" value="1"/>
</dbReference>
<evidence type="ECO:0000256" key="10">
    <source>
        <dbReference type="ARBA" id="ARBA00023012"/>
    </source>
</evidence>
<dbReference type="InterPro" id="IPR036097">
    <property type="entry name" value="HisK_dim/P_sf"/>
</dbReference>
<dbReference type="InterPro" id="IPR003661">
    <property type="entry name" value="HisK_dim/P_dom"/>
</dbReference>
<feature type="region of interest" description="Disordered" evidence="12">
    <location>
        <begin position="1162"/>
        <end position="1182"/>
    </location>
</feature>
<keyword evidence="7 13" id="KW-0812">Transmembrane</keyword>
<dbReference type="PROSITE" id="PS50109">
    <property type="entry name" value="HIS_KIN"/>
    <property type="match status" value="1"/>
</dbReference>
<dbReference type="SMART" id="SM00086">
    <property type="entry name" value="PAC"/>
    <property type="match status" value="2"/>
</dbReference>
<feature type="domain" description="Histidine kinase" evidence="14">
    <location>
        <begin position="945"/>
        <end position="1163"/>
    </location>
</feature>
<dbReference type="SUPFAM" id="SSF55785">
    <property type="entry name" value="PYP-like sensor domain (PAS domain)"/>
    <property type="match status" value="3"/>
</dbReference>
<dbReference type="RefSeq" id="WP_111434616.1">
    <property type="nucleotide sequence ID" value="NZ_JACIGG010000008.1"/>
</dbReference>
<feature type="transmembrane region" description="Helical" evidence="13">
    <location>
        <begin position="152"/>
        <end position="177"/>
    </location>
</feature>
<dbReference type="InterPro" id="IPR000014">
    <property type="entry name" value="PAS"/>
</dbReference>
<dbReference type="Gene3D" id="3.30.450.20">
    <property type="entry name" value="PAS domain"/>
    <property type="match status" value="3"/>
</dbReference>
<dbReference type="Gene3D" id="3.30.565.10">
    <property type="entry name" value="Histidine kinase-like ATPase, C-terminal domain"/>
    <property type="match status" value="1"/>
</dbReference>
<keyword evidence="9 13" id="KW-1133">Transmembrane helix</keyword>
<dbReference type="Pfam" id="PF02518">
    <property type="entry name" value="HATPase_c"/>
    <property type="match status" value="1"/>
</dbReference>
<dbReference type="NCBIfam" id="TIGR00229">
    <property type="entry name" value="sensory_box"/>
    <property type="match status" value="3"/>
</dbReference>
<dbReference type="EMBL" id="NPEV01000024">
    <property type="protein sequence ID" value="RAI26916.1"/>
    <property type="molecule type" value="Genomic_DNA"/>
</dbReference>
<comment type="caution">
    <text evidence="18">The sequence shown here is derived from an EMBL/GenBank/DDBJ whole genome shotgun (WGS) entry which is preliminary data.</text>
</comment>
<feature type="domain" description="PAS" evidence="15">
    <location>
        <begin position="686"/>
        <end position="758"/>
    </location>
</feature>
<accession>A0A327JMV8</accession>
<dbReference type="SMART" id="SM00091">
    <property type="entry name" value="PAS"/>
    <property type="match status" value="3"/>
</dbReference>
<dbReference type="GO" id="GO:0000155">
    <property type="term" value="F:phosphorelay sensor kinase activity"/>
    <property type="evidence" value="ECO:0007669"/>
    <property type="project" value="InterPro"/>
</dbReference>
<dbReference type="SMART" id="SM00387">
    <property type="entry name" value="HATPase_c"/>
    <property type="match status" value="1"/>
</dbReference>
<keyword evidence="4" id="KW-1003">Cell membrane</keyword>
<dbReference type="FunFam" id="3.30.565.10:FF:000006">
    <property type="entry name" value="Sensor histidine kinase WalK"/>
    <property type="match status" value="1"/>
</dbReference>
<dbReference type="InterPro" id="IPR004358">
    <property type="entry name" value="Sig_transdc_His_kin-like_C"/>
</dbReference>
<dbReference type="InterPro" id="IPR035965">
    <property type="entry name" value="PAS-like_dom_sf"/>
</dbReference>
<dbReference type="Pfam" id="PF13426">
    <property type="entry name" value="PAS_9"/>
    <property type="match status" value="1"/>
</dbReference>
<name>A0A327JMV8_9HYPH</name>
<feature type="transmembrane region" description="Helical" evidence="13">
    <location>
        <begin position="189"/>
        <end position="209"/>
    </location>
</feature>
<feature type="domain" description="CHASE" evidence="17">
    <location>
        <begin position="359"/>
        <end position="508"/>
    </location>
</feature>
<dbReference type="SMART" id="SM00388">
    <property type="entry name" value="HisKA"/>
    <property type="match status" value="1"/>
</dbReference>
<dbReference type="SUPFAM" id="SSF55874">
    <property type="entry name" value="ATPase domain of HSP90 chaperone/DNA topoisomerase II/histidine kinase"/>
    <property type="match status" value="1"/>
</dbReference>
<evidence type="ECO:0000256" key="3">
    <source>
        <dbReference type="ARBA" id="ARBA00012438"/>
    </source>
</evidence>